<dbReference type="EMBL" id="OA882948">
    <property type="protein sequence ID" value="CAD7277453.1"/>
    <property type="molecule type" value="Genomic_DNA"/>
</dbReference>
<dbReference type="PROSITE" id="PS51292">
    <property type="entry name" value="ZF_RING_CH"/>
    <property type="match status" value="1"/>
</dbReference>
<reference evidence="7" key="1">
    <citation type="submission" date="2020-11" db="EMBL/GenBank/DDBJ databases">
        <authorList>
            <person name="Tran Van P."/>
        </authorList>
    </citation>
    <scope>NUCLEOTIDE SEQUENCE</scope>
</reference>
<feature type="transmembrane region" description="Helical" evidence="5">
    <location>
        <begin position="594"/>
        <end position="619"/>
    </location>
</feature>
<keyword evidence="1" id="KW-0479">Metal-binding</keyword>
<dbReference type="PANTHER" id="PTHR20893">
    <property type="entry name" value="LD08641P"/>
    <property type="match status" value="1"/>
</dbReference>
<evidence type="ECO:0000256" key="3">
    <source>
        <dbReference type="ARBA" id="ARBA00022833"/>
    </source>
</evidence>
<evidence type="ECO:0000313" key="8">
    <source>
        <dbReference type="Proteomes" id="UP000678499"/>
    </source>
</evidence>
<feature type="transmembrane region" description="Helical" evidence="5">
    <location>
        <begin position="72"/>
        <end position="97"/>
    </location>
</feature>
<accession>A0A7R9BLD0</accession>
<keyword evidence="8" id="KW-1185">Reference proteome</keyword>
<keyword evidence="5" id="KW-0472">Membrane</keyword>
<dbReference type="Gene3D" id="2.60.120.260">
    <property type="entry name" value="Galactose-binding domain-like"/>
    <property type="match status" value="1"/>
</dbReference>
<name>A0A7R9BLD0_9CRUS</name>
<dbReference type="Proteomes" id="UP000678499">
    <property type="component" value="Unassembled WGS sequence"/>
</dbReference>
<feature type="transmembrane region" description="Helical" evidence="5">
    <location>
        <begin position="229"/>
        <end position="249"/>
    </location>
</feature>
<dbReference type="SUPFAM" id="SSF57850">
    <property type="entry name" value="RING/U-box"/>
    <property type="match status" value="1"/>
</dbReference>
<keyword evidence="5" id="KW-0812">Transmembrane</keyword>
<feature type="transmembrane region" description="Helical" evidence="5">
    <location>
        <begin position="1076"/>
        <end position="1095"/>
    </location>
</feature>
<evidence type="ECO:0000256" key="1">
    <source>
        <dbReference type="ARBA" id="ARBA00022723"/>
    </source>
</evidence>
<dbReference type="PANTHER" id="PTHR20893:SF2">
    <property type="entry name" value="LD08641P"/>
    <property type="match status" value="1"/>
</dbReference>
<gene>
    <name evidence="7" type="ORF">NMOB1V02_LOCUS5186</name>
</gene>
<feature type="transmembrane region" description="Helical" evidence="5">
    <location>
        <begin position="348"/>
        <end position="366"/>
    </location>
</feature>
<feature type="transmembrane region" description="Helical" evidence="5">
    <location>
        <begin position="386"/>
        <end position="408"/>
    </location>
</feature>
<feature type="transmembrane region" description="Helical" evidence="5">
    <location>
        <begin position="118"/>
        <end position="136"/>
    </location>
</feature>
<evidence type="ECO:0000313" key="7">
    <source>
        <dbReference type="EMBL" id="CAD7277453.1"/>
    </source>
</evidence>
<keyword evidence="2" id="KW-0863">Zinc-finger</keyword>
<evidence type="ECO:0000256" key="2">
    <source>
        <dbReference type="ARBA" id="ARBA00022771"/>
    </source>
</evidence>
<dbReference type="InterPro" id="IPR011016">
    <property type="entry name" value="Znf_RING-CH"/>
</dbReference>
<organism evidence="7">
    <name type="scientific">Notodromas monacha</name>
    <dbReference type="NCBI Taxonomy" id="399045"/>
    <lineage>
        <taxon>Eukaryota</taxon>
        <taxon>Metazoa</taxon>
        <taxon>Ecdysozoa</taxon>
        <taxon>Arthropoda</taxon>
        <taxon>Crustacea</taxon>
        <taxon>Oligostraca</taxon>
        <taxon>Ostracoda</taxon>
        <taxon>Podocopa</taxon>
        <taxon>Podocopida</taxon>
        <taxon>Cypridocopina</taxon>
        <taxon>Cypridoidea</taxon>
        <taxon>Cyprididae</taxon>
        <taxon>Notodromas</taxon>
    </lineage>
</organism>
<evidence type="ECO:0000256" key="4">
    <source>
        <dbReference type="SAM" id="MobiDB-lite"/>
    </source>
</evidence>
<dbReference type="OrthoDB" id="2154780at2759"/>
<evidence type="ECO:0000256" key="5">
    <source>
        <dbReference type="SAM" id="Phobius"/>
    </source>
</evidence>
<keyword evidence="3" id="KW-0862">Zinc</keyword>
<dbReference type="GO" id="GO:0008270">
    <property type="term" value="F:zinc ion binding"/>
    <property type="evidence" value="ECO:0007669"/>
    <property type="project" value="UniProtKB-KW"/>
</dbReference>
<feature type="region of interest" description="Disordered" evidence="4">
    <location>
        <begin position="268"/>
        <end position="297"/>
    </location>
</feature>
<dbReference type="AlphaFoldDB" id="A0A7R9BLD0"/>
<dbReference type="Gene3D" id="3.30.40.10">
    <property type="entry name" value="Zinc/RING finger domain, C3HC4 (zinc finger)"/>
    <property type="match status" value="1"/>
</dbReference>
<dbReference type="Pfam" id="PF12906">
    <property type="entry name" value="RINGv"/>
    <property type="match status" value="1"/>
</dbReference>
<feature type="domain" description="RING-CH-type" evidence="6">
    <location>
        <begin position="471"/>
        <end position="538"/>
    </location>
</feature>
<protein>
    <recommendedName>
        <fullName evidence="6">RING-CH-type domain-containing protein</fullName>
    </recommendedName>
</protein>
<sequence>MRMPVQLAGPSLGSLRLSNGGRGGGGGGGLMSFLRMSVCQGNCSGRGDCLDGVCFCEVEFGGDACQEPNRNYFIAFASIFYVMCAVSMGQLLVYTWAEFQRMKAPSFRIVFRPTVQKSLYFIIFLASALRAAYFSAQDTASSCWASSLLGAYYAVLLTGSSLIVCFWAEVFHLPGMRCERPRFLGKSTMGFLAFNGITYTLLLVEVVVLHMTPDEATQLYLVQIFNSGYAVLMFIVVIFFLIYGVEVYFKVRGGFLRHTRAARLNRKQSSRVLMRKKKKHSEADETAANPEELSELKSTTETAAVASPSFIELPVTPIPAVQTALEEMNKVPLVKLSLDSNQLQQSRFGLVFQAVILLATVCFLLSDILGDFWKDKVPVVSRNWHAVVFRLLELAAALWFPCVLWNCIRPDELWILNPKKIIKFVPNPTRFNARSICRNGASFDSDVFAGWEDEVNGPTAGSKDSEVAKADRSDGEVECWICYDADAGPLIHPCNCRGGVGAVHHDCLKRWLVELAGAVNLEEQQLCCRVCGAAYQVEVQAPGAHQLLLRSGSVLVGGGCDGRHWAQKAGMVVAMVSASAGTWAAFQLPEATTWIKLSVTGFAAIVYYVCLRFMGFSVFKAYYEARVRGIKILDAASPQLAPQSPCDGRSIARTSIPETVNILDVRSMERAKAGATFSPNHVPYIRIMDQQLKQVPHFSGPSVSNQVSDLRDRLDQIVSLRKMMEARVALSKSQSSSAAMLEAANGSLAEHIDVREEEFFDAIARVESIVMDCIDMSSQLPNGVISEEQEWMHDGLKTISKLRSETQLCFSVRSTANGTYPLSGQEKSNLHHSVQMSLTVLKTLQNKFSLLRDKMKSLTGSHYTESIASLSMDMKERYNSSDDAILPRIAAGSSIVRSASATTWSGYDFADGVEGSMSVKPDGDGVQQHSTRALVTKSAEFNQRIHALIGNHQHIADELPSSTCSSSQDPFADYVETALTADDAAMIAKLLCAQTPAPSALPTSDIGALEPCPSTDEPVVVGCKDPSWWQHCSACLALPNGPTVGFHDWRQVCLSLHSDGDQGGGGEWWILGATKYLILFLAGYCLSMWVVEYGLSTERTMVPS</sequence>
<proteinExistence type="predicted"/>
<dbReference type="CDD" id="cd16495">
    <property type="entry name" value="RING_CH-C4HC3_MARCH"/>
    <property type="match status" value="1"/>
</dbReference>
<dbReference type="InterPro" id="IPR013083">
    <property type="entry name" value="Znf_RING/FYVE/PHD"/>
</dbReference>
<dbReference type="SMART" id="SM00744">
    <property type="entry name" value="RINGv"/>
    <property type="match status" value="1"/>
</dbReference>
<keyword evidence="5" id="KW-1133">Transmembrane helix</keyword>
<evidence type="ECO:0000259" key="6">
    <source>
        <dbReference type="PROSITE" id="PS51292"/>
    </source>
</evidence>
<feature type="compositionally biased region" description="Basic residues" evidence="4">
    <location>
        <begin position="268"/>
        <end position="280"/>
    </location>
</feature>
<feature type="transmembrane region" description="Helical" evidence="5">
    <location>
        <begin position="189"/>
        <end position="209"/>
    </location>
</feature>
<dbReference type="EMBL" id="CAJPEX010000911">
    <property type="protein sequence ID" value="CAG0917605.1"/>
    <property type="molecule type" value="Genomic_DNA"/>
</dbReference>
<feature type="transmembrane region" description="Helical" evidence="5">
    <location>
        <begin position="148"/>
        <end position="168"/>
    </location>
</feature>